<keyword evidence="1" id="KW-0675">Receptor</keyword>
<dbReference type="EMBL" id="JACASF010000008">
    <property type="protein sequence ID" value="KAF6462598.1"/>
    <property type="molecule type" value="Genomic_DNA"/>
</dbReference>
<dbReference type="AlphaFoldDB" id="A0A7J8GRT1"/>
<organism evidence="1 2">
    <name type="scientific">Molossus molossus</name>
    <name type="common">Pallas' mastiff bat</name>
    <name type="synonym">Vespertilio molossus</name>
    <dbReference type="NCBI Taxonomy" id="27622"/>
    <lineage>
        <taxon>Eukaryota</taxon>
        <taxon>Metazoa</taxon>
        <taxon>Chordata</taxon>
        <taxon>Craniata</taxon>
        <taxon>Vertebrata</taxon>
        <taxon>Euteleostomi</taxon>
        <taxon>Mammalia</taxon>
        <taxon>Eutheria</taxon>
        <taxon>Laurasiatheria</taxon>
        <taxon>Chiroptera</taxon>
        <taxon>Yangochiroptera</taxon>
        <taxon>Molossidae</taxon>
        <taxon>Molossus</taxon>
    </lineage>
</organism>
<evidence type="ECO:0000313" key="1">
    <source>
        <dbReference type="EMBL" id="KAF6462598.1"/>
    </source>
</evidence>
<accession>A0A7J8GRT1</accession>
<protein>
    <submittedName>
        <fullName evidence="1">Natural cytotoxicity triggering receptor 3</fullName>
    </submittedName>
</protein>
<evidence type="ECO:0000313" key="2">
    <source>
        <dbReference type="Proteomes" id="UP000550707"/>
    </source>
</evidence>
<name>A0A7J8GRT1_MOLMO</name>
<gene>
    <name evidence="1" type="ORF">HJG59_012886</name>
</gene>
<dbReference type="Proteomes" id="UP000550707">
    <property type="component" value="Unassembled WGS sequence"/>
</dbReference>
<keyword evidence="2" id="KW-1185">Reference proteome</keyword>
<proteinExistence type="predicted"/>
<comment type="caution">
    <text evidence="1">The sequence shown here is derived from an EMBL/GenBank/DDBJ whole genome shotgun (WGS) entry which is preliminary data.</text>
</comment>
<sequence>MKPQNSGAAWPLLPLPASSVTTRLSCTSGTPEAVTLGSTCAEWRCWARAPAQGAGLCWWWRRDLLGWGPSQSSSFGLDSMPSAFSPWPWAAPSITKARVSHGALTKAEDMEEQ</sequence>
<reference evidence="1 2" key="1">
    <citation type="journal article" date="2020" name="Nature">
        <title>Six reference-quality genomes reveal evolution of bat adaptations.</title>
        <authorList>
            <person name="Jebb D."/>
            <person name="Huang Z."/>
            <person name="Pippel M."/>
            <person name="Hughes G.M."/>
            <person name="Lavrichenko K."/>
            <person name="Devanna P."/>
            <person name="Winkler S."/>
            <person name="Jermiin L.S."/>
            <person name="Skirmuntt E.C."/>
            <person name="Katzourakis A."/>
            <person name="Burkitt-Gray L."/>
            <person name="Ray D.A."/>
            <person name="Sullivan K.A.M."/>
            <person name="Roscito J.G."/>
            <person name="Kirilenko B.M."/>
            <person name="Davalos L.M."/>
            <person name="Corthals A.P."/>
            <person name="Power M.L."/>
            <person name="Jones G."/>
            <person name="Ransome R.D."/>
            <person name="Dechmann D.K.N."/>
            <person name="Locatelli A.G."/>
            <person name="Puechmaille S.J."/>
            <person name="Fedrigo O."/>
            <person name="Jarvis E.D."/>
            <person name="Hiller M."/>
            <person name="Vernes S.C."/>
            <person name="Myers E.W."/>
            <person name="Teeling E.C."/>
        </authorList>
    </citation>
    <scope>NUCLEOTIDE SEQUENCE [LARGE SCALE GENOMIC DNA]</scope>
    <source>
        <strain evidence="1">MMolMol1</strain>
        <tissue evidence="1">Muscle</tissue>
    </source>
</reference>